<dbReference type="Proteomes" id="UP000699042">
    <property type="component" value="Unassembled WGS sequence"/>
</dbReference>
<organism evidence="1 2">
    <name type="scientific">Colletotrichum scovillei</name>
    <dbReference type="NCBI Taxonomy" id="1209932"/>
    <lineage>
        <taxon>Eukaryota</taxon>
        <taxon>Fungi</taxon>
        <taxon>Dikarya</taxon>
        <taxon>Ascomycota</taxon>
        <taxon>Pezizomycotina</taxon>
        <taxon>Sordariomycetes</taxon>
        <taxon>Hypocreomycetidae</taxon>
        <taxon>Glomerellales</taxon>
        <taxon>Glomerellaceae</taxon>
        <taxon>Colletotrichum</taxon>
        <taxon>Colletotrichum acutatum species complex</taxon>
    </lineage>
</organism>
<sequence>MLCRLSIILPSEMITMDWLVTSVAVMICYRKAGAVAMEVHVLAYFAYSPMPVRSSGFYCCLPIGGHRQPERQSGKTESHAAQ</sequence>
<proteinExistence type="predicted"/>
<comment type="caution">
    <text evidence="1">The sequence shown here is derived from an EMBL/GenBank/DDBJ whole genome shotgun (WGS) entry which is preliminary data.</text>
</comment>
<gene>
    <name evidence="1" type="ORF">JMJ77_003070</name>
</gene>
<reference evidence="1" key="1">
    <citation type="submission" date="2021-05" db="EMBL/GenBank/DDBJ databases">
        <title>Comparative genomics of three Colletotrichum scovillei strains and genetic complementation revealed genes involved fungal growth and virulence on chili pepper.</title>
        <authorList>
            <person name="Hsieh D.-K."/>
            <person name="Chuang S.-C."/>
            <person name="Chen C.-Y."/>
            <person name="Chao Y.-T."/>
            <person name="Lu M.-Y.J."/>
            <person name="Lee M.-H."/>
            <person name="Shih M.-C."/>
        </authorList>
    </citation>
    <scope>NUCLEOTIDE SEQUENCE</scope>
    <source>
        <strain evidence="1">Coll-153</strain>
    </source>
</reference>
<protein>
    <submittedName>
        <fullName evidence="1">Uncharacterized protein</fullName>
    </submittedName>
</protein>
<dbReference type="EMBL" id="JAESDN010000012">
    <property type="protein sequence ID" value="KAG7043364.1"/>
    <property type="molecule type" value="Genomic_DNA"/>
</dbReference>
<evidence type="ECO:0000313" key="1">
    <source>
        <dbReference type="EMBL" id="KAG7043364.1"/>
    </source>
</evidence>
<accession>A0A9P7QVB9</accession>
<keyword evidence="2" id="KW-1185">Reference proteome</keyword>
<evidence type="ECO:0000313" key="2">
    <source>
        <dbReference type="Proteomes" id="UP000699042"/>
    </source>
</evidence>
<dbReference type="AlphaFoldDB" id="A0A9P7QVB9"/>
<name>A0A9P7QVB9_9PEZI</name>